<keyword evidence="3" id="KW-1185">Reference proteome</keyword>
<dbReference type="AlphaFoldDB" id="A0A5M9K5C2"/>
<feature type="region of interest" description="Disordered" evidence="1">
    <location>
        <begin position="1"/>
        <end position="58"/>
    </location>
</feature>
<feature type="compositionally biased region" description="Basic and acidic residues" evidence="1">
    <location>
        <begin position="26"/>
        <end position="36"/>
    </location>
</feature>
<accession>A0A5M9K5C2</accession>
<protein>
    <submittedName>
        <fullName evidence="2">Uncharacterized protein</fullName>
    </submittedName>
</protein>
<dbReference type="Proteomes" id="UP000322873">
    <property type="component" value="Unassembled WGS sequence"/>
</dbReference>
<sequence>MPPMRRYSEVPQTISNAMGSALGRSDMTRSEKRTTDPSHPQLMANPHHQSTNNYNPPADALDLEPVNALLMLRAGENELSCLHEIFSGGLFLAYGMLALDGAWSRWDTEGIHDHDSPKGLYDIPVLVIRHETALYDFKDKIGIDGWIRMEYLTRTFRIFLRTDHEKIIFSSFHISSTTWLQARIFTVYGSNLMEPRYIEDGDSSCVLAWVSVICMIFIMRF</sequence>
<proteinExistence type="predicted"/>
<organism evidence="2 3">
    <name type="scientific">Monilinia fructicola</name>
    <name type="common">Brown rot fungus</name>
    <name type="synonym">Ciboria fructicola</name>
    <dbReference type="NCBI Taxonomy" id="38448"/>
    <lineage>
        <taxon>Eukaryota</taxon>
        <taxon>Fungi</taxon>
        <taxon>Dikarya</taxon>
        <taxon>Ascomycota</taxon>
        <taxon>Pezizomycotina</taxon>
        <taxon>Leotiomycetes</taxon>
        <taxon>Helotiales</taxon>
        <taxon>Sclerotiniaceae</taxon>
        <taxon>Monilinia</taxon>
    </lineage>
</organism>
<reference evidence="2 3" key="1">
    <citation type="submission" date="2019-06" db="EMBL/GenBank/DDBJ databases">
        <title>Genome Sequence of the Brown Rot Fungal Pathogen Monilinia fructicola.</title>
        <authorList>
            <person name="De Miccolis Angelini R.M."/>
            <person name="Landi L."/>
            <person name="Abate D."/>
            <person name="Pollastro S."/>
            <person name="Romanazzi G."/>
            <person name="Faretra F."/>
        </authorList>
    </citation>
    <scope>NUCLEOTIDE SEQUENCE [LARGE SCALE GENOMIC DNA]</scope>
    <source>
        <strain evidence="2 3">Mfrc123</strain>
    </source>
</reference>
<dbReference type="VEuPathDB" id="FungiDB:MFRU_023g00670"/>
<gene>
    <name evidence="2" type="ORF">EYC84_007044</name>
</gene>
<comment type="caution">
    <text evidence="2">The sequence shown here is derived from an EMBL/GenBank/DDBJ whole genome shotgun (WGS) entry which is preliminary data.</text>
</comment>
<name>A0A5M9K5C2_MONFR</name>
<evidence type="ECO:0000313" key="3">
    <source>
        <dbReference type="Proteomes" id="UP000322873"/>
    </source>
</evidence>
<evidence type="ECO:0000313" key="2">
    <source>
        <dbReference type="EMBL" id="KAA8577028.1"/>
    </source>
</evidence>
<evidence type="ECO:0000256" key="1">
    <source>
        <dbReference type="SAM" id="MobiDB-lite"/>
    </source>
</evidence>
<dbReference type="EMBL" id="VICG01000001">
    <property type="protein sequence ID" value="KAA8577028.1"/>
    <property type="molecule type" value="Genomic_DNA"/>
</dbReference>